<proteinExistence type="predicted"/>
<feature type="transmembrane region" description="Helical" evidence="1">
    <location>
        <begin position="35"/>
        <end position="53"/>
    </location>
</feature>
<keyword evidence="1" id="KW-1133">Transmembrane helix</keyword>
<keyword evidence="1" id="KW-0812">Transmembrane</keyword>
<accession>A0A0F9VPJ4</accession>
<dbReference type="EMBL" id="LAZR01000033">
    <property type="protein sequence ID" value="KKO01823.1"/>
    <property type="molecule type" value="Genomic_DNA"/>
</dbReference>
<dbReference type="SUPFAM" id="SSF54523">
    <property type="entry name" value="Pili subunits"/>
    <property type="match status" value="1"/>
</dbReference>
<dbReference type="AlphaFoldDB" id="A0A0F9VPJ4"/>
<name>A0A0F9VPJ4_9ZZZZ</name>
<reference evidence="2" key="1">
    <citation type="journal article" date="2015" name="Nature">
        <title>Complex archaea that bridge the gap between prokaryotes and eukaryotes.</title>
        <authorList>
            <person name="Spang A."/>
            <person name="Saw J.H."/>
            <person name="Jorgensen S.L."/>
            <person name="Zaremba-Niedzwiedzka K."/>
            <person name="Martijn J."/>
            <person name="Lind A.E."/>
            <person name="van Eijk R."/>
            <person name="Schleper C."/>
            <person name="Guy L."/>
            <person name="Ettema T.J."/>
        </authorList>
    </citation>
    <scope>NUCLEOTIDE SEQUENCE</scope>
</reference>
<gene>
    <name evidence="2" type="ORF">LCGC14_0111780</name>
</gene>
<evidence type="ECO:0000313" key="2">
    <source>
        <dbReference type="EMBL" id="KKO01823.1"/>
    </source>
</evidence>
<evidence type="ECO:0008006" key="3">
    <source>
        <dbReference type="Google" id="ProtNLM"/>
    </source>
</evidence>
<dbReference type="InterPro" id="IPR045584">
    <property type="entry name" value="Pilin-like"/>
</dbReference>
<evidence type="ECO:0000256" key="1">
    <source>
        <dbReference type="SAM" id="Phobius"/>
    </source>
</evidence>
<sequence>MGVFVINTVRKWKVTLNSPSFENSIRKRGISLIEAVLYLVIALSVIVGGIVFFQQAQLSNQITDTARMSTGVSSQVRGLFQNQRDFGTDQLTAAMVKSGAVPSNFVSITPVNPYFTEDEIVLPFGGNVEIFGQESYFVMQFNRLPKAACLRLMSVGIDGSGSVGTGITGLSIRTQDGSFGQAVPISASDLGGACKDRNQVSIQFSRDGGGEYVMLGNIGTQPAS</sequence>
<organism evidence="2">
    <name type="scientific">marine sediment metagenome</name>
    <dbReference type="NCBI Taxonomy" id="412755"/>
    <lineage>
        <taxon>unclassified sequences</taxon>
        <taxon>metagenomes</taxon>
        <taxon>ecological metagenomes</taxon>
    </lineage>
</organism>
<keyword evidence="1" id="KW-0472">Membrane</keyword>
<protein>
    <recommendedName>
        <fullName evidence="3">Type 4 secretion system PilS N-terminal domain-containing protein</fullName>
    </recommendedName>
</protein>
<comment type="caution">
    <text evidence="2">The sequence shown here is derived from an EMBL/GenBank/DDBJ whole genome shotgun (WGS) entry which is preliminary data.</text>
</comment>
<dbReference type="Gene3D" id="3.30.1690.10">
    <property type="entry name" value="TcpA-like pilin"/>
    <property type="match status" value="1"/>
</dbReference>